<dbReference type="SUPFAM" id="SSF52058">
    <property type="entry name" value="L domain-like"/>
    <property type="match status" value="1"/>
</dbReference>
<reference evidence="12" key="1">
    <citation type="submission" date="2025-08" db="UniProtKB">
        <authorList>
            <consortium name="RefSeq"/>
        </authorList>
    </citation>
    <scope>IDENTIFICATION</scope>
</reference>
<evidence type="ECO:0000256" key="1">
    <source>
        <dbReference type="ARBA" id="ARBA00002074"/>
    </source>
</evidence>
<evidence type="ECO:0000256" key="2">
    <source>
        <dbReference type="ARBA" id="ARBA00008894"/>
    </source>
</evidence>
<name>A0AB40BNU4_DIOCR</name>
<comment type="similarity">
    <text evidence="2">Belongs to the disease resistance NB-LRR family.</text>
</comment>
<dbReference type="Gene3D" id="3.40.50.300">
    <property type="entry name" value="P-loop containing nucleotide triphosphate hydrolases"/>
    <property type="match status" value="1"/>
</dbReference>
<organism evidence="11 12">
    <name type="scientific">Dioscorea cayennensis subsp. rotundata</name>
    <name type="common">White Guinea yam</name>
    <name type="synonym">Dioscorea rotundata</name>
    <dbReference type="NCBI Taxonomy" id="55577"/>
    <lineage>
        <taxon>Eukaryota</taxon>
        <taxon>Viridiplantae</taxon>
        <taxon>Streptophyta</taxon>
        <taxon>Embryophyta</taxon>
        <taxon>Tracheophyta</taxon>
        <taxon>Spermatophyta</taxon>
        <taxon>Magnoliopsida</taxon>
        <taxon>Liliopsida</taxon>
        <taxon>Dioscoreales</taxon>
        <taxon>Dioscoreaceae</taxon>
        <taxon>Dioscorea</taxon>
    </lineage>
</organism>
<dbReference type="Pfam" id="PF23598">
    <property type="entry name" value="LRR_14"/>
    <property type="match status" value="1"/>
</dbReference>
<feature type="domain" description="Disease resistance N-terminal" evidence="9">
    <location>
        <begin position="4"/>
        <end position="88"/>
    </location>
</feature>
<evidence type="ECO:0000259" key="9">
    <source>
        <dbReference type="Pfam" id="PF18052"/>
    </source>
</evidence>
<evidence type="ECO:0000256" key="3">
    <source>
        <dbReference type="ARBA" id="ARBA00022614"/>
    </source>
</evidence>
<dbReference type="InterPro" id="IPR032675">
    <property type="entry name" value="LRR_dom_sf"/>
</dbReference>
<dbReference type="PANTHER" id="PTHR23155">
    <property type="entry name" value="DISEASE RESISTANCE PROTEIN RP"/>
    <property type="match status" value="1"/>
</dbReference>
<dbReference type="GO" id="GO:0043531">
    <property type="term" value="F:ADP binding"/>
    <property type="evidence" value="ECO:0007669"/>
    <property type="project" value="InterPro"/>
</dbReference>
<sequence>METIVSLAVTKLADLLAQEVGFLKGVDDELRSLHDLLQWIEALLKDTDIHSNKDDERAKLWVNQVRDLAHDSEDIIDDYVFKMHKHKSIRGYFSSLRTFVVLPSKLVILHELHNNIGKVKGRAQEIYNNRTFAYGSIGATSSDPFANKERQPPPLMSRRPIASPVLEEEVDVLGFDAHFQSLARMLIGDDVNQLRRAVVSITGMGGAGKTTLAKKIFSDSGIRRHFTCHAWIWVSQKYRPREVLETIAKDVISMPKKESKYLSDEELNQEVIKYLKEKKYLVILDDVWSKRAWDSIKKVLPDMMNGSRVLLTTRNHDVALYADRQSPPYDLRFLGEEDSWRLFCRKAIPTKCSNDCPPDLEDIGRKMVAKCCGLPLAIIVLGGLVLTKRQSKEEWKKMLKSANWQLRQGEEQISEMLALSYHHLPYYIKPCFLYFSIFPKGSLISAKRLMRIWIAEGFIQPRGQETILEEVAEDYLEDLVHWSMIQVVERHDHGGIKICQIHELLHDLSISLAQDIRELPSSIGKLTNLQTLDVKNSMYISELPSQVWKMQRNLRHLEGTGFSIKGQPSTESLPNLQTLSSAKGDTWLENGLQKMTSLRKLGVHDVTGTCKVALLDCLSKLDNLNKLAWKAGQDGMVPSSILSTSQHKNKLQVLYLHGRLEGLPDVTCMPASLTKLTFELTMLREDPLLKLGKLDNLQVLRLRHHAFVGREMICSEKGFPQLKVLELNSLHELKLWSIEDEAMPKLRELEIEKCPLRMLPQGLPKVTSLQELKVIGMNDNFCKRLRPNDGEDWEKDQTHTFSRHHTCSFC</sequence>
<proteinExistence type="inferred from homology"/>
<evidence type="ECO:0000313" key="12">
    <source>
        <dbReference type="RefSeq" id="XP_039129101.1"/>
    </source>
</evidence>
<accession>A0AB40BNU4</accession>
<protein>
    <submittedName>
        <fullName evidence="12">Probable disease resistance protein RF9</fullName>
    </submittedName>
</protein>
<dbReference type="Gene3D" id="3.80.10.10">
    <property type="entry name" value="Ribonuclease Inhibitor"/>
    <property type="match status" value="2"/>
</dbReference>
<keyword evidence="5" id="KW-0677">Repeat</keyword>
<feature type="domain" description="NB-ARC" evidence="8">
    <location>
        <begin position="181"/>
        <end position="351"/>
    </location>
</feature>
<dbReference type="InterPro" id="IPR042197">
    <property type="entry name" value="Apaf_helical"/>
</dbReference>
<dbReference type="InterPro" id="IPR041118">
    <property type="entry name" value="Rx_N"/>
</dbReference>
<gene>
    <name evidence="12" type="primary">LOC120265295</name>
</gene>
<dbReference type="SUPFAM" id="SSF52540">
    <property type="entry name" value="P-loop containing nucleoside triphosphate hydrolases"/>
    <property type="match status" value="1"/>
</dbReference>
<dbReference type="InterPro" id="IPR038005">
    <property type="entry name" value="RX-like_CC"/>
</dbReference>
<evidence type="ECO:0000313" key="11">
    <source>
        <dbReference type="Proteomes" id="UP001515500"/>
    </source>
</evidence>
<dbReference type="Gene3D" id="1.10.8.430">
    <property type="entry name" value="Helical domain of apoptotic protease-activating factors"/>
    <property type="match status" value="1"/>
</dbReference>
<dbReference type="GeneID" id="120265295"/>
<keyword evidence="11" id="KW-1185">Reference proteome</keyword>
<evidence type="ECO:0000256" key="6">
    <source>
        <dbReference type="ARBA" id="ARBA00022741"/>
    </source>
</evidence>
<dbReference type="Gene3D" id="1.10.10.10">
    <property type="entry name" value="Winged helix-like DNA-binding domain superfamily/Winged helix DNA-binding domain"/>
    <property type="match status" value="1"/>
</dbReference>
<dbReference type="InterPro" id="IPR027417">
    <property type="entry name" value="P-loop_NTPase"/>
</dbReference>
<dbReference type="PANTHER" id="PTHR23155:SF1152">
    <property type="entry name" value="AAA+ ATPASE DOMAIN-CONTAINING PROTEIN"/>
    <property type="match status" value="1"/>
</dbReference>
<evidence type="ECO:0000256" key="7">
    <source>
        <dbReference type="ARBA" id="ARBA00022821"/>
    </source>
</evidence>
<keyword evidence="3" id="KW-0433">Leucine-rich repeat</keyword>
<evidence type="ECO:0000256" key="4">
    <source>
        <dbReference type="ARBA" id="ARBA00022667"/>
    </source>
</evidence>
<comment type="function">
    <text evidence="1">Confers resistance to late blight (Phytophthora infestans) races carrying the avirulence gene Avr1. Resistance proteins guard the plant against pathogens that contain an appropriate avirulence protein via an indirect interaction with this avirulence protein. That triggers a defense system including the hypersensitive response, which restricts the pathogen growth.</text>
</comment>
<dbReference type="Gene3D" id="1.20.5.4130">
    <property type="match status" value="1"/>
</dbReference>
<dbReference type="CDD" id="cd14798">
    <property type="entry name" value="RX-CC_like"/>
    <property type="match status" value="1"/>
</dbReference>
<dbReference type="RefSeq" id="XP_039129101.1">
    <property type="nucleotide sequence ID" value="XM_039273167.1"/>
</dbReference>
<dbReference type="FunFam" id="3.40.50.300:FF:001091">
    <property type="entry name" value="Probable disease resistance protein At1g61300"/>
    <property type="match status" value="1"/>
</dbReference>
<feature type="domain" description="Disease resistance R13L4/SHOC-2-like LRR" evidence="10">
    <location>
        <begin position="493"/>
        <end position="805"/>
    </location>
</feature>
<keyword evidence="4" id="KW-0381">Hypersensitive response</keyword>
<dbReference type="InterPro" id="IPR055414">
    <property type="entry name" value="LRR_R13L4/SHOC2-like"/>
</dbReference>
<dbReference type="Pfam" id="PF00931">
    <property type="entry name" value="NB-ARC"/>
    <property type="match status" value="1"/>
</dbReference>
<dbReference type="AlphaFoldDB" id="A0AB40BNU4"/>
<keyword evidence="6" id="KW-0547">Nucleotide-binding</keyword>
<dbReference type="InterPro" id="IPR036388">
    <property type="entry name" value="WH-like_DNA-bd_sf"/>
</dbReference>
<dbReference type="InterPro" id="IPR044974">
    <property type="entry name" value="Disease_R_plants"/>
</dbReference>
<dbReference type="GO" id="GO:0002758">
    <property type="term" value="P:innate immune response-activating signaling pathway"/>
    <property type="evidence" value="ECO:0007669"/>
    <property type="project" value="UniProtKB-ARBA"/>
</dbReference>
<dbReference type="Proteomes" id="UP001515500">
    <property type="component" value="Chromosome 7"/>
</dbReference>
<dbReference type="FunFam" id="1.10.10.10:FF:000322">
    <property type="entry name" value="Probable disease resistance protein At1g63360"/>
    <property type="match status" value="1"/>
</dbReference>
<dbReference type="Pfam" id="PF18052">
    <property type="entry name" value="Rx_N"/>
    <property type="match status" value="1"/>
</dbReference>
<dbReference type="PRINTS" id="PR00364">
    <property type="entry name" value="DISEASERSIST"/>
</dbReference>
<evidence type="ECO:0000259" key="10">
    <source>
        <dbReference type="Pfam" id="PF23598"/>
    </source>
</evidence>
<dbReference type="InterPro" id="IPR002182">
    <property type="entry name" value="NB-ARC"/>
</dbReference>
<dbReference type="GO" id="GO:0009626">
    <property type="term" value="P:plant-type hypersensitive response"/>
    <property type="evidence" value="ECO:0007669"/>
    <property type="project" value="UniProtKB-ARBA"/>
</dbReference>
<dbReference type="GO" id="GO:0042742">
    <property type="term" value="P:defense response to bacterium"/>
    <property type="evidence" value="ECO:0007669"/>
    <property type="project" value="UniProtKB-ARBA"/>
</dbReference>
<evidence type="ECO:0000259" key="8">
    <source>
        <dbReference type="Pfam" id="PF00931"/>
    </source>
</evidence>
<keyword evidence="7" id="KW-0611">Plant defense</keyword>
<evidence type="ECO:0000256" key="5">
    <source>
        <dbReference type="ARBA" id="ARBA00022737"/>
    </source>
</evidence>